<gene>
    <name evidence="1" type="ORF">L6452_34689</name>
</gene>
<organism evidence="1 2">
    <name type="scientific">Arctium lappa</name>
    <name type="common">Greater burdock</name>
    <name type="synonym">Lappa major</name>
    <dbReference type="NCBI Taxonomy" id="4217"/>
    <lineage>
        <taxon>Eukaryota</taxon>
        <taxon>Viridiplantae</taxon>
        <taxon>Streptophyta</taxon>
        <taxon>Embryophyta</taxon>
        <taxon>Tracheophyta</taxon>
        <taxon>Spermatophyta</taxon>
        <taxon>Magnoliopsida</taxon>
        <taxon>eudicotyledons</taxon>
        <taxon>Gunneridae</taxon>
        <taxon>Pentapetalae</taxon>
        <taxon>asterids</taxon>
        <taxon>campanulids</taxon>
        <taxon>Asterales</taxon>
        <taxon>Asteraceae</taxon>
        <taxon>Carduoideae</taxon>
        <taxon>Cardueae</taxon>
        <taxon>Arctiinae</taxon>
        <taxon>Arctium</taxon>
    </lineage>
</organism>
<dbReference type="EMBL" id="CM042058">
    <property type="protein sequence ID" value="KAI3685447.1"/>
    <property type="molecule type" value="Genomic_DNA"/>
</dbReference>
<reference evidence="2" key="1">
    <citation type="journal article" date="2022" name="Mol. Ecol. Resour.">
        <title>The genomes of chicory, endive, great burdock and yacon provide insights into Asteraceae palaeo-polyploidization history and plant inulin production.</title>
        <authorList>
            <person name="Fan W."/>
            <person name="Wang S."/>
            <person name="Wang H."/>
            <person name="Wang A."/>
            <person name="Jiang F."/>
            <person name="Liu H."/>
            <person name="Zhao H."/>
            <person name="Xu D."/>
            <person name="Zhang Y."/>
        </authorList>
    </citation>
    <scope>NUCLEOTIDE SEQUENCE [LARGE SCALE GENOMIC DNA]</scope>
    <source>
        <strain evidence="2">cv. Niubang</strain>
    </source>
</reference>
<proteinExistence type="predicted"/>
<protein>
    <submittedName>
        <fullName evidence="1">Uncharacterized protein</fullName>
    </submittedName>
</protein>
<evidence type="ECO:0000313" key="2">
    <source>
        <dbReference type="Proteomes" id="UP001055879"/>
    </source>
</evidence>
<dbReference type="Proteomes" id="UP001055879">
    <property type="component" value="Linkage Group LG12"/>
</dbReference>
<evidence type="ECO:0000313" key="1">
    <source>
        <dbReference type="EMBL" id="KAI3685447.1"/>
    </source>
</evidence>
<name>A0ACB8YI94_ARCLA</name>
<accession>A0ACB8YI94</accession>
<reference evidence="1 2" key="2">
    <citation type="journal article" date="2022" name="Mol. Ecol. Resour.">
        <title>The genomes of chicory, endive, great burdock and yacon provide insights into Asteraceae paleo-polyploidization history and plant inulin production.</title>
        <authorList>
            <person name="Fan W."/>
            <person name="Wang S."/>
            <person name="Wang H."/>
            <person name="Wang A."/>
            <person name="Jiang F."/>
            <person name="Liu H."/>
            <person name="Zhao H."/>
            <person name="Xu D."/>
            <person name="Zhang Y."/>
        </authorList>
    </citation>
    <scope>NUCLEOTIDE SEQUENCE [LARGE SCALE GENOMIC DNA]</scope>
    <source>
        <strain evidence="2">cv. Niubang</strain>
    </source>
</reference>
<keyword evidence="2" id="KW-1185">Reference proteome</keyword>
<comment type="caution">
    <text evidence="1">The sequence shown here is derived from an EMBL/GenBank/DDBJ whole genome shotgun (WGS) entry which is preliminary data.</text>
</comment>
<sequence length="80" mass="9223">MRLLRAGSGVEGDEVAALAERRQSLARWEGLRPVILRSTFTILLDLFGLKGEKKRSGDNGEVKIWRMMRRRLWQRDGGVR</sequence>